<sequence length="78" mass="9076">MNQLFMDERKNAVSIDTFKKLKEISTPGASFKHYQLLTFTNGEMVLIRLSPNKIEGEYRIEDIIIVPEEAKKLFVDNK</sequence>
<name>I7LJW0_9CLOT</name>
<comment type="caution">
    <text evidence="1">The sequence shown here is derived from an EMBL/GenBank/DDBJ whole genome shotgun (WGS) entry which is preliminary data.</text>
</comment>
<dbReference type="Proteomes" id="UP000007652">
    <property type="component" value="Unassembled WGS sequence"/>
</dbReference>
<evidence type="ECO:0000313" key="2">
    <source>
        <dbReference type="Proteomes" id="UP000007652"/>
    </source>
</evidence>
<accession>I7LJW0</accession>
<dbReference type="STRING" id="857293.CAAU_1904"/>
<organism evidence="1 2">
    <name type="scientific">Caloramator australicus RC3</name>
    <dbReference type="NCBI Taxonomy" id="857293"/>
    <lineage>
        <taxon>Bacteria</taxon>
        <taxon>Bacillati</taxon>
        <taxon>Bacillota</taxon>
        <taxon>Clostridia</taxon>
        <taxon>Eubacteriales</taxon>
        <taxon>Clostridiaceae</taxon>
        <taxon>Caloramator</taxon>
    </lineage>
</organism>
<dbReference type="eggNOG" id="ENOG5033KA8">
    <property type="taxonomic scope" value="Bacteria"/>
</dbReference>
<protein>
    <submittedName>
        <fullName evidence="1">Uncharacterized protein</fullName>
    </submittedName>
</protein>
<dbReference type="RefSeq" id="WP_008909245.1">
    <property type="nucleotide sequence ID" value="NZ_CAKP01000097.1"/>
</dbReference>
<dbReference type="AlphaFoldDB" id="I7LJW0"/>
<proteinExistence type="predicted"/>
<reference evidence="1 2" key="1">
    <citation type="journal article" date="2011" name="J. Bacteriol.">
        <title>Draft genome sequence of Caloramator australicus strain RC3T, a thermoanaerobe from the Great Artesian Basin of Australia.</title>
        <authorList>
            <person name="Ogg C.D."/>
            <person name="Patel B.K.C."/>
        </authorList>
    </citation>
    <scope>NUCLEOTIDE SEQUENCE [LARGE SCALE GENOMIC DNA]</scope>
    <source>
        <strain evidence="1 2">RC3</strain>
    </source>
</reference>
<dbReference type="EMBL" id="CAKP01000097">
    <property type="protein sequence ID" value="CCJ33988.1"/>
    <property type="molecule type" value="Genomic_DNA"/>
</dbReference>
<evidence type="ECO:0000313" key="1">
    <source>
        <dbReference type="EMBL" id="CCJ33988.1"/>
    </source>
</evidence>
<dbReference type="OrthoDB" id="2884543at2"/>
<gene>
    <name evidence="1" type="ORF">CAAU_1904</name>
</gene>
<keyword evidence="2" id="KW-1185">Reference proteome</keyword>